<sequence>MMNALIARILLCLPLLIFVTPGPLYAASNIEISEELTTLYRAARKVISDHQGHINNAAIGDKGLSGAVVANKTLKNYQAATGKTISKAKMTQAQAAMLNAVKKVMDENQDLINEKGTGLKGFLPAIFARQVATRFSQDMKGKMNIKLTAPKKYVRNRANRPDKWEHNVVETVFKSPDYEKGKSFFEDTKVKGKSAFRFILPEYYGPSCLGCHGNPKGERDITGGKKEGGVLNELGGAISLTIFH</sequence>
<feature type="domain" description="Tll0287-like" evidence="1">
    <location>
        <begin position="92"/>
        <end position="242"/>
    </location>
</feature>
<dbReference type="InterPro" id="IPR021796">
    <property type="entry name" value="Tll0287-like_dom"/>
</dbReference>
<evidence type="ECO:0000313" key="3">
    <source>
        <dbReference type="Proteomes" id="UP001215231"/>
    </source>
</evidence>
<evidence type="ECO:0000259" key="1">
    <source>
        <dbReference type="Pfam" id="PF11845"/>
    </source>
</evidence>
<name>A0ABY7VHG5_9GAMM</name>
<dbReference type="RefSeq" id="WP_274053200.1">
    <property type="nucleotide sequence ID" value="NZ_CP059693.1"/>
</dbReference>
<protein>
    <submittedName>
        <fullName evidence="2">DUF3365 domain-containing protein</fullName>
    </submittedName>
</protein>
<dbReference type="Proteomes" id="UP001215231">
    <property type="component" value="Chromosome"/>
</dbReference>
<gene>
    <name evidence="2" type="ORF">H3N35_05270</name>
</gene>
<keyword evidence="3" id="KW-1185">Reference proteome</keyword>
<dbReference type="Pfam" id="PF11845">
    <property type="entry name" value="Tll0287-like"/>
    <property type="match status" value="1"/>
</dbReference>
<organism evidence="2 3">
    <name type="scientific">Thalassomonas haliotis</name>
    <dbReference type="NCBI Taxonomy" id="485448"/>
    <lineage>
        <taxon>Bacteria</taxon>
        <taxon>Pseudomonadati</taxon>
        <taxon>Pseudomonadota</taxon>
        <taxon>Gammaproteobacteria</taxon>
        <taxon>Alteromonadales</taxon>
        <taxon>Colwelliaceae</taxon>
        <taxon>Thalassomonas</taxon>
    </lineage>
</organism>
<reference evidence="2 3" key="1">
    <citation type="journal article" date="2022" name="Mar. Drugs">
        <title>Bioassay-Guided Fractionation Leads to the Detection of Cholic Acid Generated by the Rare Thalassomonas sp.</title>
        <authorList>
            <person name="Pheiffer F."/>
            <person name="Schneider Y.K."/>
            <person name="Hansen E.H."/>
            <person name="Andersen J.H."/>
            <person name="Isaksson J."/>
            <person name="Busche T."/>
            <person name="R C."/>
            <person name="Kalinowski J."/>
            <person name="Zyl L.V."/>
            <person name="Trindade M."/>
        </authorList>
    </citation>
    <scope>NUCLEOTIDE SEQUENCE [LARGE SCALE GENOMIC DNA]</scope>
    <source>
        <strain evidence="2 3">A5K-61T</strain>
    </source>
</reference>
<proteinExistence type="predicted"/>
<accession>A0ABY7VHG5</accession>
<evidence type="ECO:0000313" key="2">
    <source>
        <dbReference type="EMBL" id="WDE12876.1"/>
    </source>
</evidence>
<dbReference type="EMBL" id="CP059693">
    <property type="protein sequence ID" value="WDE12876.1"/>
    <property type="molecule type" value="Genomic_DNA"/>
</dbReference>